<evidence type="ECO:0000313" key="3">
    <source>
        <dbReference type="Proteomes" id="UP000000933"/>
    </source>
</evidence>
<dbReference type="Proteomes" id="UP000000933">
    <property type="component" value="Chromosome"/>
</dbReference>
<accession>D5H851</accession>
<dbReference type="KEGG" id="srm:SRM_01285"/>
<reference evidence="3" key="2">
    <citation type="submission" date="2010-04" db="EMBL/GenBank/DDBJ databases">
        <title>Genome sequence of Salinibacter ruber M8.</title>
        <authorList>
            <consortium name="Genoscope"/>
        </authorList>
    </citation>
    <scope>NUCLEOTIDE SEQUENCE [LARGE SCALE GENOMIC DNA]</scope>
    <source>
        <strain evidence="3">M8</strain>
    </source>
</reference>
<dbReference type="EMBL" id="FP565814">
    <property type="protein sequence ID" value="CBH24206.1"/>
    <property type="molecule type" value="Genomic_DNA"/>
</dbReference>
<feature type="compositionally biased region" description="Basic and acidic residues" evidence="1">
    <location>
        <begin position="99"/>
        <end position="113"/>
    </location>
</feature>
<reference evidence="2 3" key="1">
    <citation type="journal article" date="2010" name="ISME J.">
        <title>Fine-scale evolution: genomic, phenotypic and ecological differentiation in two coexisting Salinibacter ruber strains.</title>
        <authorList>
            <person name="Pena A."/>
            <person name="Teeling H."/>
            <person name="Huerta-Cepas J."/>
            <person name="Santos F."/>
            <person name="Yarza P."/>
            <person name="Brito-Echeverria J."/>
            <person name="Lucio M."/>
            <person name="Schmitt-Kopplin P."/>
            <person name="Meseguer I."/>
            <person name="Schenowitz C."/>
            <person name="Dossat C."/>
            <person name="Barbe V."/>
            <person name="Dopazo J."/>
            <person name="Rossello-Mora R."/>
            <person name="Schuler M."/>
            <person name="Glockner F.O."/>
            <person name="Amann R."/>
            <person name="Gabaldon T."/>
            <person name="Anton J."/>
        </authorList>
    </citation>
    <scope>NUCLEOTIDE SEQUENCE [LARGE SCALE GENOMIC DNA]</scope>
    <source>
        <strain evidence="2 3">M8</strain>
    </source>
</reference>
<feature type="region of interest" description="Disordered" evidence="1">
    <location>
        <begin position="32"/>
        <end position="51"/>
    </location>
</feature>
<protein>
    <submittedName>
        <fullName evidence="2">Uncharacterized protein</fullName>
    </submittedName>
</protein>
<proteinExistence type="predicted"/>
<sequence length="119" mass="12940">MCKSSTTRLGRVAPGRQYQVGVVLIGRCHHSDHARGGCSWSASPRRSGAPMRHAVGLVGWHEPPRAGGSPHQQRTTRTEATFILSPEPMVHRPNGRPGAEARRPLPDERRHGENASGVD</sequence>
<feature type="region of interest" description="Disordered" evidence="1">
    <location>
        <begin position="81"/>
        <end position="119"/>
    </location>
</feature>
<evidence type="ECO:0000256" key="1">
    <source>
        <dbReference type="SAM" id="MobiDB-lite"/>
    </source>
</evidence>
<name>D5H851_SALRM</name>
<dbReference type="HOGENOM" id="CLU_2059779_0_0_10"/>
<evidence type="ECO:0000313" key="2">
    <source>
        <dbReference type="EMBL" id="CBH24206.1"/>
    </source>
</evidence>
<gene>
    <name evidence="2" type="ordered locus">SRM_01285</name>
</gene>
<dbReference type="AlphaFoldDB" id="D5H851"/>
<organism evidence="2 3">
    <name type="scientific">Salinibacter ruber (strain M8)</name>
    <dbReference type="NCBI Taxonomy" id="761659"/>
    <lineage>
        <taxon>Bacteria</taxon>
        <taxon>Pseudomonadati</taxon>
        <taxon>Rhodothermota</taxon>
        <taxon>Rhodothermia</taxon>
        <taxon>Rhodothermales</taxon>
        <taxon>Salinibacteraceae</taxon>
        <taxon>Salinibacter</taxon>
    </lineage>
</organism>